<accession>A0AA46SFD7</accession>
<name>A0AA46SFD7_9NOCA</name>
<dbReference type="GeneID" id="83620450"/>
<reference evidence="1" key="1">
    <citation type="submission" date="2022-09" db="EMBL/GenBank/DDBJ databases">
        <title>The genome sequence of Rhodococcus aetherivorans N1.</title>
        <authorList>
            <person name="Jiang W."/>
        </authorList>
    </citation>
    <scope>NUCLEOTIDE SEQUENCE</scope>
    <source>
        <strain evidence="1">N1</strain>
    </source>
</reference>
<evidence type="ECO:0000313" key="2">
    <source>
        <dbReference type="Proteomes" id="UP001163947"/>
    </source>
</evidence>
<evidence type="ECO:0000313" key="1">
    <source>
        <dbReference type="EMBL" id="UYF95781.1"/>
    </source>
</evidence>
<dbReference type="EMBL" id="CP106982">
    <property type="protein sequence ID" value="UYF95781.1"/>
    <property type="molecule type" value="Genomic_DNA"/>
</dbReference>
<proteinExistence type="predicted"/>
<organism evidence="1 2">
    <name type="scientific">Rhodococcus aetherivorans</name>
    <dbReference type="NCBI Taxonomy" id="191292"/>
    <lineage>
        <taxon>Bacteria</taxon>
        <taxon>Bacillati</taxon>
        <taxon>Actinomycetota</taxon>
        <taxon>Actinomycetes</taxon>
        <taxon>Mycobacteriales</taxon>
        <taxon>Nocardiaceae</taxon>
        <taxon>Rhodococcus</taxon>
    </lineage>
</organism>
<dbReference type="RefSeq" id="WP_231772580.1">
    <property type="nucleotide sequence ID" value="NZ_CP088969.1"/>
</dbReference>
<gene>
    <name evidence="1" type="ORF">OCS65_08495</name>
</gene>
<sequence>MNTTDEPFFSWNTRRMVLRTNGCPFHDQSGIDSGGPELVSDVPLTVGTRRGRLLTVVDDDEEHVALVVGDVQQRHDVPVRWVVAEGLLIEGSRSRLDAEILLPVSEAPAIPVPNVRRLADHRSRYSGAVHALLVHSGAVSVTVEFGPASLRAASQLDRSA</sequence>
<protein>
    <submittedName>
        <fullName evidence="1">Uncharacterized protein</fullName>
    </submittedName>
</protein>
<dbReference type="Proteomes" id="UP001163947">
    <property type="component" value="Chromosome"/>
</dbReference>
<dbReference type="AlphaFoldDB" id="A0AA46SFD7"/>